<dbReference type="Gene3D" id="1.10.150.570">
    <property type="entry name" value="GidA associated domain, C-terminal subdomain"/>
    <property type="match status" value="1"/>
</dbReference>
<evidence type="ECO:0000256" key="8">
    <source>
        <dbReference type="ARBA" id="ARBA00023027"/>
    </source>
</evidence>
<evidence type="ECO:0000256" key="3">
    <source>
        <dbReference type="ARBA" id="ARBA00007653"/>
    </source>
</evidence>
<keyword evidence="7 11" id="KW-0274">FAD</keyword>
<comment type="subcellular location">
    <subcellularLocation>
        <location evidence="11">Cytoplasm</location>
    </subcellularLocation>
</comment>
<dbReference type="FunFam" id="1.10.150.570:FF:000001">
    <property type="entry name" value="tRNA uridine 5-carboxymethylaminomethyl modification enzyme MnmG"/>
    <property type="match status" value="1"/>
</dbReference>
<comment type="subunit">
    <text evidence="9 11">Homodimer. Heterotetramer of two MnmE and two MnmG subunits.</text>
</comment>
<keyword evidence="8 11" id="KW-0520">NAD</keyword>
<comment type="function">
    <text evidence="2 11">NAD-binding protein involved in the addition of a carboxymethylaminomethyl (cmnm) group at the wobble position (U34) of certain tRNAs, forming tRNA-cmnm(5)s(2)U34.</text>
</comment>
<feature type="binding site" evidence="11">
    <location>
        <begin position="13"/>
        <end position="18"/>
    </location>
    <ligand>
        <name>FAD</name>
        <dbReference type="ChEBI" id="CHEBI:57692"/>
    </ligand>
</feature>
<evidence type="ECO:0000256" key="1">
    <source>
        <dbReference type="ARBA" id="ARBA00001974"/>
    </source>
</evidence>
<dbReference type="InterPro" id="IPR040131">
    <property type="entry name" value="MnmG_N"/>
</dbReference>
<dbReference type="InterPro" id="IPR044920">
    <property type="entry name" value="MnmG_C_subdom_sf"/>
</dbReference>
<dbReference type="PRINTS" id="PR00411">
    <property type="entry name" value="PNDRDTASEI"/>
</dbReference>
<dbReference type="SUPFAM" id="SSF51905">
    <property type="entry name" value="FAD/NAD(P)-binding domain"/>
    <property type="match status" value="1"/>
</dbReference>
<dbReference type="InterPro" id="IPR036188">
    <property type="entry name" value="FAD/NAD-bd_sf"/>
</dbReference>
<evidence type="ECO:0000256" key="12">
    <source>
        <dbReference type="SAM" id="MobiDB-lite"/>
    </source>
</evidence>
<evidence type="ECO:0000256" key="4">
    <source>
        <dbReference type="ARBA" id="ARBA00020461"/>
    </source>
</evidence>
<evidence type="ECO:0000256" key="7">
    <source>
        <dbReference type="ARBA" id="ARBA00022827"/>
    </source>
</evidence>
<evidence type="ECO:0000256" key="5">
    <source>
        <dbReference type="ARBA" id="ARBA00022630"/>
    </source>
</evidence>
<protein>
    <recommendedName>
        <fullName evidence="4 11">tRNA uridine 5-carboxymethylaminomethyl modification enzyme MnmG</fullName>
    </recommendedName>
    <alternativeName>
        <fullName evidence="10 11">Glucose-inhibited division protein A</fullName>
    </alternativeName>
</protein>
<dbReference type="Pfam" id="PF13932">
    <property type="entry name" value="SAM_GIDA_C"/>
    <property type="match status" value="1"/>
</dbReference>
<sequence length="710" mass="77511">MSFSEQFDVLVVGAGHAGCEAAVAAARMGLRTALFTLNLDLIAQMSCNPAIGGVAKGHLVREVDALGGIMGEVADACGIQFRLLNTSRGPAVWSPRAQCDKALYRVKMREKLESIPNLFIKQAEVVDLVIVSESADQQVSKSASQQVSESALKGTGFSPSVQAIPVVGALAPEGRPRITGVKLRDGRTIAARSVIVTTGTFLNGLIHCGEQQYTAGRSGEPASVLLGESLKKLGLRETRLKTGTPPRLDGRTIDWGKFEEQPGDTDPTPFSFRSAPTDGEPTWTPPLRQISCHIATTTPETLQLIRDNVHRSPMFTGQIEGIGPRYCPSIEDKIVRFPDKTSHQFFLEPEGLNTHEVYINGMSTSLPMEVQAAMVHSIPGLENAEMLRPGYAIEYDAIDPTELDRTLRVKKFEGLYLAGQINGTSGYEEAACQGLMAGINAALHAKGTAETFTLDRTEAYTGILIDDLISKGTDEPYRMFTSRAEFRLHLRIDNADSRLTPHGRQLGLIDDTAWGNFEAKQARAAAFTRLLETTRLTDGDLQALEAQTLVALSSSEPSTAQTYTRGDLFSQLLKRPAITIEQLLPLLVTRMGTVSEFAPWLSALTAANYPQTLPAWVRNEMKTVETGIKFAGYLAQQQRSMERLRKDEARAIPDWFDYRACSGLSREMVEKLSRVRPSTLGQASRMSGVTPAAVTLIQCLLEIELRGRTA</sequence>
<dbReference type="GO" id="GO:0002098">
    <property type="term" value="P:tRNA wobble uridine modification"/>
    <property type="evidence" value="ECO:0007669"/>
    <property type="project" value="InterPro"/>
</dbReference>
<comment type="similarity">
    <text evidence="3 11">Belongs to the MnmG family.</text>
</comment>
<dbReference type="GO" id="GO:0030488">
    <property type="term" value="P:tRNA methylation"/>
    <property type="evidence" value="ECO:0007669"/>
    <property type="project" value="TreeGrafter"/>
</dbReference>
<dbReference type="PANTHER" id="PTHR11806">
    <property type="entry name" value="GLUCOSE INHIBITED DIVISION PROTEIN A"/>
    <property type="match status" value="1"/>
</dbReference>
<dbReference type="PROSITE" id="PS01281">
    <property type="entry name" value="GIDA_2"/>
    <property type="match status" value="1"/>
</dbReference>
<dbReference type="NCBIfam" id="TIGR00136">
    <property type="entry name" value="mnmG_gidA"/>
    <property type="match status" value="1"/>
</dbReference>
<feature type="domain" description="tRNA uridine 5-carboxymethylaminomethyl modification enzyme C-terminal subdomain" evidence="13">
    <location>
        <begin position="628"/>
        <end position="699"/>
    </location>
</feature>
<dbReference type="RefSeq" id="WP_184254525.1">
    <property type="nucleotide sequence ID" value="NZ_JACHIO010000006.1"/>
</dbReference>
<dbReference type="EMBL" id="JACHIO010000006">
    <property type="protein sequence ID" value="MBB5063382.1"/>
    <property type="molecule type" value="Genomic_DNA"/>
</dbReference>
<dbReference type="PROSITE" id="PS01280">
    <property type="entry name" value="GIDA_1"/>
    <property type="match status" value="1"/>
</dbReference>
<feature type="binding site" evidence="11">
    <location>
        <position position="420"/>
    </location>
    <ligand>
        <name>FAD</name>
        <dbReference type="ChEBI" id="CHEBI:57692"/>
    </ligand>
</feature>
<evidence type="ECO:0000256" key="10">
    <source>
        <dbReference type="ARBA" id="ARBA00031800"/>
    </source>
</evidence>
<dbReference type="Gene3D" id="3.50.50.60">
    <property type="entry name" value="FAD/NAD(P)-binding domain"/>
    <property type="match status" value="2"/>
</dbReference>
<dbReference type="InterPro" id="IPR002218">
    <property type="entry name" value="MnmG-rel"/>
</dbReference>
<dbReference type="AlphaFoldDB" id="A0A7W7ZNX8"/>
<dbReference type="InterPro" id="IPR026904">
    <property type="entry name" value="MnmG_C"/>
</dbReference>
<dbReference type="GO" id="GO:0050660">
    <property type="term" value="F:flavin adenine dinucleotide binding"/>
    <property type="evidence" value="ECO:0007669"/>
    <property type="project" value="UniProtKB-UniRule"/>
</dbReference>
<evidence type="ECO:0000313" key="15">
    <source>
        <dbReference type="Proteomes" id="UP000584867"/>
    </source>
</evidence>
<feature type="binding site" evidence="11">
    <location>
        <position position="125"/>
    </location>
    <ligand>
        <name>FAD</name>
        <dbReference type="ChEBI" id="CHEBI:57692"/>
    </ligand>
</feature>
<evidence type="ECO:0000256" key="9">
    <source>
        <dbReference type="ARBA" id="ARBA00025948"/>
    </source>
</evidence>
<evidence type="ECO:0000256" key="2">
    <source>
        <dbReference type="ARBA" id="ARBA00003717"/>
    </source>
</evidence>
<reference evidence="14 15" key="1">
    <citation type="submission" date="2020-08" db="EMBL/GenBank/DDBJ databases">
        <title>Genomic Encyclopedia of Type Strains, Phase IV (KMG-V): Genome sequencing to study the core and pangenomes of soil and plant-associated prokaryotes.</title>
        <authorList>
            <person name="Whitman W."/>
        </authorList>
    </citation>
    <scope>NUCLEOTIDE SEQUENCE [LARGE SCALE GENOMIC DNA]</scope>
    <source>
        <strain evidence="14 15">X5P3</strain>
    </source>
</reference>
<dbReference type="InterPro" id="IPR047001">
    <property type="entry name" value="MnmG_C_subdom"/>
</dbReference>
<dbReference type="InterPro" id="IPR020595">
    <property type="entry name" value="MnmG-rel_CS"/>
</dbReference>
<comment type="caution">
    <text evidence="14">The sequence shown here is derived from an EMBL/GenBank/DDBJ whole genome shotgun (WGS) entry which is preliminary data.</text>
</comment>
<feature type="binding site" evidence="11">
    <location>
        <begin position="323"/>
        <end position="337"/>
    </location>
    <ligand>
        <name>NAD(+)</name>
        <dbReference type="ChEBI" id="CHEBI:57540"/>
    </ligand>
</feature>
<dbReference type="HAMAP" id="MF_00129">
    <property type="entry name" value="MnmG_GidA"/>
    <property type="match status" value="1"/>
</dbReference>
<dbReference type="PANTHER" id="PTHR11806:SF0">
    <property type="entry name" value="PROTEIN MTO1 HOMOLOG, MITOCHONDRIAL"/>
    <property type="match status" value="1"/>
</dbReference>
<feature type="region of interest" description="Disordered" evidence="12">
    <location>
        <begin position="240"/>
        <end position="269"/>
    </location>
</feature>
<keyword evidence="6 11" id="KW-0819">tRNA processing</keyword>
<dbReference type="SMART" id="SM01228">
    <property type="entry name" value="GIDA_assoc_3"/>
    <property type="match status" value="1"/>
</dbReference>
<evidence type="ECO:0000259" key="13">
    <source>
        <dbReference type="SMART" id="SM01228"/>
    </source>
</evidence>
<feature type="compositionally biased region" description="Basic and acidic residues" evidence="12">
    <location>
        <begin position="248"/>
        <end position="260"/>
    </location>
</feature>
<evidence type="ECO:0000256" key="6">
    <source>
        <dbReference type="ARBA" id="ARBA00022694"/>
    </source>
</evidence>
<feature type="binding site" evidence="11">
    <location>
        <position position="223"/>
    </location>
    <ligand>
        <name>FAD</name>
        <dbReference type="ChEBI" id="CHEBI:57692"/>
    </ligand>
</feature>
<dbReference type="Pfam" id="PF01134">
    <property type="entry name" value="GIDA"/>
    <property type="match status" value="1"/>
</dbReference>
<keyword evidence="11" id="KW-0963">Cytoplasm</keyword>
<accession>A0A7W7ZNX8</accession>
<proteinExistence type="inferred from homology"/>
<organism evidence="14 15">
    <name type="scientific">Granulicella mallensis</name>
    <dbReference type="NCBI Taxonomy" id="940614"/>
    <lineage>
        <taxon>Bacteria</taxon>
        <taxon>Pseudomonadati</taxon>
        <taxon>Acidobacteriota</taxon>
        <taxon>Terriglobia</taxon>
        <taxon>Terriglobales</taxon>
        <taxon>Acidobacteriaceae</taxon>
        <taxon>Granulicella</taxon>
    </lineage>
</organism>
<comment type="cofactor">
    <cofactor evidence="1 11">
        <name>FAD</name>
        <dbReference type="ChEBI" id="CHEBI:57692"/>
    </cofactor>
</comment>
<dbReference type="FunFam" id="3.50.50.60:FF:000002">
    <property type="entry name" value="tRNA uridine 5-carboxymethylaminomethyl modification enzyme MnmG"/>
    <property type="match status" value="1"/>
</dbReference>
<dbReference type="Proteomes" id="UP000584867">
    <property type="component" value="Unassembled WGS sequence"/>
</dbReference>
<name>A0A7W7ZNX8_9BACT</name>
<evidence type="ECO:0000256" key="11">
    <source>
        <dbReference type="HAMAP-Rule" id="MF_00129"/>
    </source>
</evidence>
<gene>
    <name evidence="11" type="primary">mnmG</name>
    <name evidence="11" type="synonym">gidA</name>
    <name evidence="14" type="ORF">HDF15_001724</name>
</gene>
<dbReference type="InterPro" id="IPR049312">
    <property type="entry name" value="GIDA_C_N"/>
</dbReference>
<keyword evidence="5 11" id="KW-0285">Flavoprotein</keyword>
<evidence type="ECO:0000313" key="14">
    <source>
        <dbReference type="EMBL" id="MBB5063382.1"/>
    </source>
</evidence>
<dbReference type="Gene3D" id="1.10.10.1800">
    <property type="entry name" value="tRNA uridine 5-carboxymethylaminomethyl modification enzyme MnmG/GidA"/>
    <property type="match status" value="1"/>
</dbReference>
<dbReference type="GO" id="GO:0005829">
    <property type="term" value="C:cytosol"/>
    <property type="evidence" value="ECO:0007669"/>
    <property type="project" value="TreeGrafter"/>
</dbReference>
<dbReference type="Pfam" id="PF21680">
    <property type="entry name" value="GIDA_C_1st"/>
    <property type="match status" value="1"/>
</dbReference>
<dbReference type="InterPro" id="IPR004416">
    <property type="entry name" value="MnmG"/>
</dbReference>